<evidence type="ECO:0000313" key="2">
    <source>
        <dbReference type="EMBL" id="CAG2249130.1"/>
    </source>
</evidence>
<sequence length="338" mass="38449">MTDTIQLTFEFKEKVKVQSHESLDIGISTTDTSSNTGYTKYVAEKKQKVNRQPIAEDTVQKSGESLLKDFDGLQFSEESMDEFAEVVMLDFAAKNENCNGLSEQDDDKSEQNLPSVIVVGTCSDKLKEPSVQLNEQLGRSRLSVNAVIRRYKMNVVYTLKIKCIAGSYDGRWYGRSSHNYRNPKNIIAILDIKGTQVERDVELLVSDLSTWQVPLFRVRLQKNYTEIVSTIKIENIVDHLIEEDVLTIDDKDVINAFPAQSDKIRKLMEKLMFTEEKGYFKFLSALRLDDCYVDLANQIENTKVTSDDISLLPCCSKLQGQANINNDKFVSEYEGTNL</sequence>
<dbReference type="InterPro" id="IPR001315">
    <property type="entry name" value="CARD"/>
</dbReference>
<protein>
    <recommendedName>
        <fullName evidence="1">CARD domain-containing protein</fullName>
    </recommendedName>
</protein>
<name>A0A8S3V4P5_MYTED</name>
<dbReference type="GO" id="GO:0042981">
    <property type="term" value="P:regulation of apoptotic process"/>
    <property type="evidence" value="ECO:0007669"/>
    <property type="project" value="InterPro"/>
</dbReference>
<keyword evidence="3" id="KW-1185">Reference proteome</keyword>
<dbReference type="CDD" id="cd01671">
    <property type="entry name" value="CARD"/>
    <property type="match status" value="1"/>
</dbReference>
<feature type="domain" description="CARD" evidence="1">
    <location>
        <begin position="220"/>
        <end position="278"/>
    </location>
</feature>
<dbReference type="AlphaFoldDB" id="A0A8S3V4P5"/>
<evidence type="ECO:0000313" key="3">
    <source>
        <dbReference type="Proteomes" id="UP000683360"/>
    </source>
</evidence>
<evidence type="ECO:0000259" key="1">
    <source>
        <dbReference type="PROSITE" id="PS50209"/>
    </source>
</evidence>
<dbReference type="SUPFAM" id="SSF47986">
    <property type="entry name" value="DEATH domain"/>
    <property type="match status" value="1"/>
</dbReference>
<accession>A0A8S3V4P5</accession>
<dbReference type="InterPro" id="IPR011029">
    <property type="entry name" value="DEATH-like_dom_sf"/>
</dbReference>
<dbReference type="Gene3D" id="1.10.533.10">
    <property type="entry name" value="Death Domain, Fas"/>
    <property type="match status" value="1"/>
</dbReference>
<dbReference type="OrthoDB" id="10024774at2759"/>
<proteinExistence type="predicted"/>
<dbReference type="PROSITE" id="PS50209">
    <property type="entry name" value="CARD"/>
    <property type="match status" value="1"/>
</dbReference>
<comment type="caution">
    <text evidence="2">The sequence shown here is derived from an EMBL/GenBank/DDBJ whole genome shotgun (WGS) entry which is preliminary data.</text>
</comment>
<dbReference type="Pfam" id="PF00619">
    <property type="entry name" value="CARD"/>
    <property type="match status" value="1"/>
</dbReference>
<dbReference type="EMBL" id="CAJPWZ010002962">
    <property type="protein sequence ID" value="CAG2249130.1"/>
    <property type="molecule type" value="Genomic_DNA"/>
</dbReference>
<reference evidence="2" key="1">
    <citation type="submission" date="2021-03" db="EMBL/GenBank/DDBJ databases">
        <authorList>
            <person name="Bekaert M."/>
        </authorList>
    </citation>
    <scope>NUCLEOTIDE SEQUENCE</scope>
</reference>
<dbReference type="Proteomes" id="UP000683360">
    <property type="component" value="Unassembled WGS sequence"/>
</dbReference>
<gene>
    <name evidence="2" type="ORF">MEDL_60928</name>
</gene>
<organism evidence="2 3">
    <name type="scientific">Mytilus edulis</name>
    <name type="common">Blue mussel</name>
    <dbReference type="NCBI Taxonomy" id="6550"/>
    <lineage>
        <taxon>Eukaryota</taxon>
        <taxon>Metazoa</taxon>
        <taxon>Spiralia</taxon>
        <taxon>Lophotrochozoa</taxon>
        <taxon>Mollusca</taxon>
        <taxon>Bivalvia</taxon>
        <taxon>Autobranchia</taxon>
        <taxon>Pteriomorphia</taxon>
        <taxon>Mytilida</taxon>
        <taxon>Mytiloidea</taxon>
        <taxon>Mytilidae</taxon>
        <taxon>Mytilinae</taxon>
        <taxon>Mytilus</taxon>
    </lineage>
</organism>